<proteinExistence type="inferred from homology"/>
<evidence type="ECO:0000256" key="6">
    <source>
        <dbReference type="ARBA" id="ARBA00022989"/>
    </source>
</evidence>
<feature type="transmembrane region" description="Helical" evidence="12">
    <location>
        <begin position="276"/>
        <end position="294"/>
    </location>
</feature>
<evidence type="ECO:0000313" key="15">
    <source>
        <dbReference type="RefSeq" id="XP_030048382.1"/>
    </source>
</evidence>
<dbReference type="PANTHER" id="PTHR26453">
    <property type="entry name" value="OLFACTORY RECEPTOR"/>
    <property type="match status" value="1"/>
</dbReference>
<evidence type="ECO:0000256" key="4">
    <source>
        <dbReference type="ARBA" id="ARBA00022692"/>
    </source>
</evidence>
<dbReference type="PRINTS" id="PR00237">
    <property type="entry name" value="GPCRRHODOPSN"/>
</dbReference>
<gene>
    <name evidence="15" type="primary">LOC115462533</name>
</gene>
<dbReference type="AlphaFoldDB" id="A0A6P7WYQ8"/>
<keyword evidence="14" id="KW-1185">Reference proteome</keyword>
<organism evidence="14 15">
    <name type="scientific">Microcaecilia unicolor</name>
    <dbReference type="NCBI Taxonomy" id="1415580"/>
    <lineage>
        <taxon>Eukaryota</taxon>
        <taxon>Metazoa</taxon>
        <taxon>Chordata</taxon>
        <taxon>Craniata</taxon>
        <taxon>Vertebrata</taxon>
        <taxon>Euteleostomi</taxon>
        <taxon>Amphibia</taxon>
        <taxon>Gymnophiona</taxon>
        <taxon>Siphonopidae</taxon>
        <taxon>Microcaecilia</taxon>
    </lineage>
</organism>
<keyword evidence="9 11" id="KW-0675">Receptor</keyword>
<feature type="transmembrane region" description="Helical" evidence="12">
    <location>
        <begin position="199"/>
        <end position="227"/>
    </location>
</feature>
<dbReference type="Pfam" id="PF13853">
    <property type="entry name" value="7tm_4"/>
    <property type="match status" value="1"/>
</dbReference>
<dbReference type="PROSITE" id="PS50262">
    <property type="entry name" value="G_PROTEIN_RECEP_F1_2"/>
    <property type="match status" value="1"/>
</dbReference>
<keyword evidence="6 12" id="KW-1133">Transmembrane helix</keyword>
<evidence type="ECO:0000256" key="8">
    <source>
        <dbReference type="ARBA" id="ARBA00023136"/>
    </source>
</evidence>
<accession>A0A6P7WYQ8</accession>
<dbReference type="InterPro" id="IPR000276">
    <property type="entry name" value="GPCR_Rhodpsn"/>
</dbReference>
<dbReference type="GO" id="GO:0005886">
    <property type="term" value="C:plasma membrane"/>
    <property type="evidence" value="ECO:0007669"/>
    <property type="project" value="UniProtKB-SubCell"/>
</dbReference>
<evidence type="ECO:0000256" key="7">
    <source>
        <dbReference type="ARBA" id="ARBA00023040"/>
    </source>
</evidence>
<dbReference type="GO" id="GO:0004984">
    <property type="term" value="F:olfactory receptor activity"/>
    <property type="evidence" value="ECO:0007669"/>
    <property type="project" value="InterPro"/>
</dbReference>
<dbReference type="KEGG" id="muo:115462533"/>
<evidence type="ECO:0000259" key="13">
    <source>
        <dbReference type="PROSITE" id="PS50262"/>
    </source>
</evidence>
<evidence type="ECO:0000256" key="12">
    <source>
        <dbReference type="RuleBase" id="RU363047"/>
    </source>
</evidence>
<feature type="transmembrane region" description="Helical" evidence="12">
    <location>
        <begin position="143"/>
        <end position="160"/>
    </location>
</feature>
<evidence type="ECO:0000313" key="14">
    <source>
        <dbReference type="Proteomes" id="UP000515156"/>
    </source>
</evidence>
<keyword evidence="10 11" id="KW-0807">Transducer</keyword>
<reference evidence="15" key="1">
    <citation type="submission" date="2025-08" db="UniProtKB">
        <authorList>
            <consortium name="RefSeq"/>
        </authorList>
    </citation>
    <scope>IDENTIFICATION</scope>
</reference>
<keyword evidence="3 12" id="KW-0716">Sensory transduction</keyword>
<feature type="transmembrane region" description="Helical" evidence="12">
    <location>
        <begin position="101"/>
        <end position="122"/>
    </location>
</feature>
<dbReference type="RefSeq" id="XP_030048382.1">
    <property type="nucleotide sequence ID" value="XM_030192522.1"/>
</dbReference>
<keyword evidence="5 12" id="KW-0552">Olfaction</keyword>
<keyword evidence="2 12" id="KW-1003">Cell membrane</keyword>
<dbReference type="CDD" id="cd15225">
    <property type="entry name" value="7tmA_OR10A-like"/>
    <property type="match status" value="1"/>
</dbReference>
<protein>
    <recommendedName>
        <fullName evidence="12">Olfactory receptor</fullName>
    </recommendedName>
</protein>
<comment type="similarity">
    <text evidence="11">Belongs to the G-protein coupled receptor 1 family.</text>
</comment>
<evidence type="ECO:0000256" key="3">
    <source>
        <dbReference type="ARBA" id="ARBA00022606"/>
    </source>
</evidence>
<dbReference type="Proteomes" id="UP000515156">
    <property type="component" value="Chromosome 2"/>
</dbReference>
<evidence type="ECO:0000256" key="5">
    <source>
        <dbReference type="ARBA" id="ARBA00022725"/>
    </source>
</evidence>
<dbReference type="PROSITE" id="PS00237">
    <property type="entry name" value="G_PROTEIN_RECEP_F1_1"/>
    <property type="match status" value="1"/>
</dbReference>
<dbReference type="FunFam" id="1.20.1070.10:FF:000005">
    <property type="entry name" value="Olfactory receptor"/>
    <property type="match status" value="1"/>
</dbReference>
<dbReference type="FunCoup" id="A0A6P7WYQ8">
    <property type="interactions" value="393"/>
</dbReference>
<keyword evidence="4 11" id="KW-0812">Transmembrane</keyword>
<comment type="subcellular location">
    <subcellularLocation>
        <location evidence="1 12">Cell membrane</location>
        <topology evidence="1 12">Multi-pass membrane protein</topology>
    </subcellularLocation>
</comment>
<dbReference type="PRINTS" id="PR00245">
    <property type="entry name" value="OLFACTORYR"/>
</dbReference>
<dbReference type="GO" id="GO:0004930">
    <property type="term" value="F:G protein-coupled receptor activity"/>
    <property type="evidence" value="ECO:0007669"/>
    <property type="project" value="UniProtKB-KW"/>
</dbReference>
<dbReference type="SUPFAM" id="SSF81321">
    <property type="entry name" value="Family A G protein-coupled receptor-like"/>
    <property type="match status" value="1"/>
</dbReference>
<keyword evidence="8 12" id="KW-0472">Membrane</keyword>
<evidence type="ECO:0000256" key="1">
    <source>
        <dbReference type="ARBA" id="ARBA00004651"/>
    </source>
</evidence>
<dbReference type="GeneID" id="115462533"/>
<feature type="transmembrane region" description="Helical" evidence="12">
    <location>
        <begin position="62"/>
        <end position="81"/>
    </location>
</feature>
<dbReference type="OrthoDB" id="9895897at2759"/>
<feature type="domain" description="G-protein coupled receptors family 1 profile" evidence="13">
    <location>
        <begin position="43"/>
        <end position="292"/>
    </location>
</feature>
<feature type="transmembrane region" description="Helical" evidence="12">
    <location>
        <begin position="239"/>
        <end position="261"/>
    </location>
</feature>
<keyword evidence="7 11" id="KW-0297">G-protein coupled receptor</keyword>
<name>A0A6P7WYQ8_9AMPH</name>
<evidence type="ECO:0000256" key="9">
    <source>
        <dbReference type="ARBA" id="ARBA00023170"/>
    </source>
</evidence>
<feature type="transmembrane region" description="Helical" evidence="12">
    <location>
        <begin position="27"/>
        <end position="50"/>
    </location>
</feature>
<sequence>MNREHKNMTTVSEFILLGLSSDPKMQIFLFLVFLIIYMLTLLGNILIIAITRMDSRLHTPMYFFLSNLSFLEICYSSAIVPKSLVHFMTDRKTISFPECATQMYISLSLGETECLLLGVMAYDRYVAICHPLRYTIIMNKKGCFTMAGASWTGGFLMSLIDSVFTLRLPYCGPNKINHFLCEIPVLLRLACADTQITELVVFVVAVIILLIPFFLILISYIHIIATVLKIRSAEGRYKVFSTCASHLLVVSLFYGIIIFMYMRPKSSHSQDDDKRISVFYLVVTPMLNPMIYTLRNKEVKGALRKAAMRKIFA</sequence>
<dbReference type="InterPro" id="IPR000725">
    <property type="entry name" value="Olfact_rcpt"/>
</dbReference>
<evidence type="ECO:0000256" key="10">
    <source>
        <dbReference type="ARBA" id="ARBA00023224"/>
    </source>
</evidence>
<dbReference type="InParanoid" id="A0A6P7WYQ8"/>
<evidence type="ECO:0000256" key="2">
    <source>
        <dbReference type="ARBA" id="ARBA00022475"/>
    </source>
</evidence>
<dbReference type="Gene3D" id="1.20.1070.10">
    <property type="entry name" value="Rhodopsin 7-helix transmembrane proteins"/>
    <property type="match status" value="1"/>
</dbReference>
<dbReference type="InterPro" id="IPR017452">
    <property type="entry name" value="GPCR_Rhodpsn_7TM"/>
</dbReference>
<evidence type="ECO:0000256" key="11">
    <source>
        <dbReference type="RuleBase" id="RU000688"/>
    </source>
</evidence>